<dbReference type="Proteomes" id="UP000023152">
    <property type="component" value="Unassembled WGS sequence"/>
</dbReference>
<dbReference type="AlphaFoldDB" id="X6NZ66"/>
<evidence type="ECO:0000313" key="1">
    <source>
        <dbReference type="EMBL" id="ETO30572.1"/>
    </source>
</evidence>
<gene>
    <name evidence="1" type="ORF">RFI_06551</name>
</gene>
<protein>
    <submittedName>
        <fullName evidence="1">Uncharacterized protein</fullName>
    </submittedName>
</protein>
<comment type="caution">
    <text evidence="1">The sequence shown here is derived from an EMBL/GenBank/DDBJ whole genome shotgun (WGS) entry which is preliminary data.</text>
</comment>
<dbReference type="EMBL" id="ASPP01005421">
    <property type="protein sequence ID" value="ETO30572.1"/>
    <property type="molecule type" value="Genomic_DNA"/>
</dbReference>
<keyword evidence="2" id="KW-1185">Reference proteome</keyword>
<proteinExistence type="predicted"/>
<sequence>MNYELMVAQIQYYLDQMIKVFIYLISDLVNKFKYSEDIKILYDVEYSPFVVNNIEVGCNSNIICPGSSDNKKELYLIKENGICCIEFISMKKKKMIKEKK</sequence>
<accession>X6NZ66</accession>
<organism evidence="1 2">
    <name type="scientific">Reticulomyxa filosa</name>
    <dbReference type="NCBI Taxonomy" id="46433"/>
    <lineage>
        <taxon>Eukaryota</taxon>
        <taxon>Sar</taxon>
        <taxon>Rhizaria</taxon>
        <taxon>Retaria</taxon>
        <taxon>Foraminifera</taxon>
        <taxon>Monothalamids</taxon>
        <taxon>Reticulomyxidae</taxon>
        <taxon>Reticulomyxa</taxon>
    </lineage>
</organism>
<name>X6NZ66_RETFI</name>
<reference evidence="1 2" key="1">
    <citation type="journal article" date="2013" name="Curr. Biol.">
        <title>The Genome of the Foraminiferan Reticulomyxa filosa.</title>
        <authorList>
            <person name="Glockner G."/>
            <person name="Hulsmann N."/>
            <person name="Schleicher M."/>
            <person name="Noegel A.A."/>
            <person name="Eichinger L."/>
            <person name="Gallinger C."/>
            <person name="Pawlowski J."/>
            <person name="Sierra R."/>
            <person name="Euteneuer U."/>
            <person name="Pillet L."/>
            <person name="Moustafa A."/>
            <person name="Platzer M."/>
            <person name="Groth M."/>
            <person name="Szafranski K."/>
            <person name="Schliwa M."/>
        </authorList>
    </citation>
    <scope>NUCLEOTIDE SEQUENCE [LARGE SCALE GENOMIC DNA]</scope>
</reference>
<evidence type="ECO:0000313" key="2">
    <source>
        <dbReference type="Proteomes" id="UP000023152"/>
    </source>
</evidence>